<dbReference type="InterPro" id="IPR004838">
    <property type="entry name" value="NHTrfase_class1_PyrdxlP-BS"/>
</dbReference>
<dbReference type="Pfam" id="PF00155">
    <property type="entry name" value="Aminotran_1_2"/>
    <property type="match status" value="1"/>
</dbReference>
<sequence>MHYKRMPIEIEAPEGYGYENIDCNLSESSFTDQRLSDLGIDINDLVLFYGDHMGKPALREIITANNNLNAGDVLITPGAAPALFIVATALLEKGDHVVVAKSNYATNIETPRAIGANISYLKLHFENGYKLDIDELESLITNETKFVSLTYPHNPTGTLIDEATLKKVITIIEKKNTYLLFDETYRDMSFAPQLPVGATLSERVISVSSMSKSYGLPGIRIGWLICRDKQLMETFLAAKEQIFITNSVIDEEIAYQYLYNKEKFFAPVKETILKNFLVLKNFMQQQNMLEWIEPQGGCVCFPRIRKDIAIDTAQFHEVLLNKYSTYVGRGHWFEEDGRYMRIGYSWDKTEKLQKGLNNILKAINDTRK</sequence>
<dbReference type="InterPro" id="IPR004839">
    <property type="entry name" value="Aminotransferase_I/II_large"/>
</dbReference>
<evidence type="ECO:0000313" key="3">
    <source>
        <dbReference type="EMBL" id="QEC66365.1"/>
    </source>
</evidence>
<gene>
    <name evidence="3" type="ORF">FRZ67_03255</name>
</gene>
<dbReference type="PROSITE" id="PS00105">
    <property type="entry name" value="AA_TRANSFER_CLASS_1"/>
    <property type="match status" value="1"/>
</dbReference>
<dbReference type="RefSeq" id="WP_147188165.1">
    <property type="nucleotide sequence ID" value="NZ_CP042435.1"/>
</dbReference>
<proteinExistence type="inferred from homology"/>
<dbReference type="EC" id="2.6.1.-" evidence="1"/>
<keyword evidence="1 3" id="KW-0032">Aminotransferase</keyword>
<dbReference type="Gene3D" id="3.90.1150.10">
    <property type="entry name" value="Aspartate Aminotransferase, domain 1"/>
    <property type="match status" value="1"/>
</dbReference>
<comment type="similarity">
    <text evidence="1">Belongs to the class-I pyridoxal-phosphate-dependent aminotransferase family.</text>
</comment>
<comment type="cofactor">
    <cofactor evidence="1">
        <name>pyridoxal 5'-phosphate</name>
        <dbReference type="ChEBI" id="CHEBI:597326"/>
    </cofactor>
</comment>
<dbReference type="SUPFAM" id="SSF53383">
    <property type="entry name" value="PLP-dependent transferases"/>
    <property type="match status" value="1"/>
</dbReference>
<dbReference type="EMBL" id="CP042435">
    <property type="protein sequence ID" value="QEC66365.1"/>
    <property type="molecule type" value="Genomic_DNA"/>
</dbReference>
<dbReference type="KEGG" id="pgin:FRZ67_03255"/>
<dbReference type="GO" id="GO:0030170">
    <property type="term" value="F:pyridoxal phosphate binding"/>
    <property type="evidence" value="ECO:0007669"/>
    <property type="project" value="InterPro"/>
</dbReference>
<dbReference type="InterPro" id="IPR015421">
    <property type="entry name" value="PyrdxlP-dep_Trfase_major"/>
</dbReference>
<keyword evidence="4" id="KW-1185">Reference proteome</keyword>
<feature type="domain" description="Aminotransferase class I/classII large" evidence="2">
    <location>
        <begin position="45"/>
        <end position="354"/>
    </location>
</feature>
<dbReference type="Proteomes" id="UP000321533">
    <property type="component" value="Chromosome"/>
</dbReference>
<accession>A0A5B8V5L7</accession>
<reference evidence="3 4" key="1">
    <citation type="journal article" date="2016" name="Int. J. Syst. Evol. Microbiol.">
        <title>Panacibacter ginsenosidivorans gen. nov., sp. nov., with ginsenoside converting activity isolated from soil of a ginseng field.</title>
        <authorList>
            <person name="Siddiqi M.Z."/>
            <person name="Muhammad Shafi S."/>
            <person name="Choi K.D."/>
            <person name="Im W.T."/>
        </authorList>
    </citation>
    <scope>NUCLEOTIDE SEQUENCE [LARGE SCALE GENOMIC DNA]</scope>
    <source>
        <strain evidence="3 4">Gsoil1550</strain>
    </source>
</reference>
<evidence type="ECO:0000256" key="1">
    <source>
        <dbReference type="RuleBase" id="RU000481"/>
    </source>
</evidence>
<dbReference type="PANTHER" id="PTHR43510:SF1">
    <property type="entry name" value="AMINOTRANSFERASE FUNCTION, HYPOTHETICAL (EUROFUNG)"/>
    <property type="match status" value="1"/>
</dbReference>
<dbReference type="CDD" id="cd00609">
    <property type="entry name" value="AAT_like"/>
    <property type="match status" value="1"/>
</dbReference>
<evidence type="ECO:0000313" key="4">
    <source>
        <dbReference type="Proteomes" id="UP000321533"/>
    </source>
</evidence>
<name>A0A5B8V5L7_9BACT</name>
<dbReference type="GO" id="GO:0008483">
    <property type="term" value="F:transaminase activity"/>
    <property type="evidence" value="ECO:0007669"/>
    <property type="project" value="UniProtKB-KW"/>
</dbReference>
<dbReference type="InterPro" id="IPR015424">
    <property type="entry name" value="PyrdxlP-dep_Trfase"/>
</dbReference>
<dbReference type="Gene3D" id="3.40.640.10">
    <property type="entry name" value="Type I PLP-dependent aspartate aminotransferase-like (Major domain)"/>
    <property type="match status" value="1"/>
</dbReference>
<dbReference type="OrthoDB" id="9802872at2"/>
<evidence type="ECO:0000259" key="2">
    <source>
        <dbReference type="Pfam" id="PF00155"/>
    </source>
</evidence>
<dbReference type="InterPro" id="IPR015422">
    <property type="entry name" value="PyrdxlP-dep_Trfase_small"/>
</dbReference>
<protein>
    <recommendedName>
        <fullName evidence="1">Aminotransferase</fullName>
        <ecNumber evidence="1">2.6.1.-</ecNumber>
    </recommendedName>
</protein>
<dbReference type="AlphaFoldDB" id="A0A5B8V5L7"/>
<dbReference type="PANTHER" id="PTHR43510">
    <property type="entry name" value="AMINOTRANSFERASE FUNCTION, HYPOTHETICAL (EUROFUNG)"/>
    <property type="match status" value="1"/>
</dbReference>
<organism evidence="3 4">
    <name type="scientific">Panacibacter ginsenosidivorans</name>
    <dbReference type="NCBI Taxonomy" id="1813871"/>
    <lineage>
        <taxon>Bacteria</taxon>
        <taxon>Pseudomonadati</taxon>
        <taxon>Bacteroidota</taxon>
        <taxon>Chitinophagia</taxon>
        <taxon>Chitinophagales</taxon>
        <taxon>Chitinophagaceae</taxon>
        <taxon>Panacibacter</taxon>
    </lineage>
</organism>
<keyword evidence="1 3" id="KW-0808">Transferase</keyword>